<proteinExistence type="predicted"/>
<dbReference type="InterPro" id="IPR011992">
    <property type="entry name" value="EF-hand-dom_pair"/>
</dbReference>
<sequence>MNRFFAFGIVAILYLPSFDFTATSCGLKEARRLLNRLEDDGWSDVLQSCSEVQYETSIYVHKHIFVVSTPVVKGDSGCPSIAMEQSGALGKPSDADSDALTDSEIRTVNVHEVILPNYIDPKSFPYLPLGTFLLKEIAKAFHNAKAQVLSDPDSMQNFDIVTENCGHFPNRMMDLLNVEIDHEMVRFIASRLQKTNPALAQDVRKSPSATKLLSDRSRLDDLTDLQLIELNVEFKVKHLYNSSTAPLSDIYNNKLPKEEGRRRRILSTEEEETVTLKTDRRLSETKCGRWYSSRCLAESDIRYDPTASNAIADQNPLWKKLEGLYEASATAYGPDGRAIEPSFLKENAVSFSPDQMPYTQAPYKMFINITLSGSRMYEQMHAIYPPPPSAFCTQPIPEGMLNVILPGQCGLSGTSGFYERFGTSTFEKDGSLAMLPFGSTMTGVKLDRKSYVSLPAGESNHFSSYMEGDLLVQYASACLDAECSQLSTTIDYYVTSIPEGEEFKVVASTRMLAKRITSSEDFHDALEQAYFENNVPPDQRPFKGDCLSGYCPDKSDWCEYDPECAVSPYQEPEASILIGPIAGIGLAVFVVIFSALFYFHRSQMKQKEAVLRAKFAGRIAEGIRVNGNAGSLSPDELASEFHKIDQDKGGALEKEELWAFLQSGRVGHMSRADFDMLFSVIDIDRSGNVDFNEFVAFFAKCDMNQT</sequence>
<dbReference type="CDD" id="cd00051">
    <property type="entry name" value="EFh"/>
    <property type="match status" value="1"/>
</dbReference>
<dbReference type="InterPro" id="IPR018247">
    <property type="entry name" value="EF_Hand_1_Ca_BS"/>
</dbReference>
<feature type="transmembrane region" description="Helical" evidence="2">
    <location>
        <begin position="577"/>
        <end position="599"/>
    </location>
</feature>
<dbReference type="EMBL" id="CAKOGP040002369">
    <property type="protein sequence ID" value="CAJ1968215.1"/>
    <property type="molecule type" value="Genomic_DNA"/>
</dbReference>
<keyword evidence="6" id="KW-1185">Reference proteome</keyword>
<comment type="caution">
    <text evidence="5">The sequence shown here is derived from an EMBL/GenBank/DDBJ whole genome shotgun (WGS) entry which is preliminary data.</text>
</comment>
<keyword evidence="2" id="KW-0472">Membrane</keyword>
<evidence type="ECO:0000259" key="4">
    <source>
        <dbReference type="PROSITE" id="PS50222"/>
    </source>
</evidence>
<evidence type="ECO:0000256" key="2">
    <source>
        <dbReference type="SAM" id="Phobius"/>
    </source>
</evidence>
<organism evidence="5 6">
    <name type="scientific">Cylindrotheca closterium</name>
    <dbReference type="NCBI Taxonomy" id="2856"/>
    <lineage>
        <taxon>Eukaryota</taxon>
        <taxon>Sar</taxon>
        <taxon>Stramenopiles</taxon>
        <taxon>Ochrophyta</taxon>
        <taxon>Bacillariophyta</taxon>
        <taxon>Bacillariophyceae</taxon>
        <taxon>Bacillariophycidae</taxon>
        <taxon>Bacillariales</taxon>
        <taxon>Bacillariaceae</taxon>
        <taxon>Cylindrotheca</taxon>
    </lineage>
</organism>
<reference evidence="5" key="1">
    <citation type="submission" date="2023-08" db="EMBL/GenBank/DDBJ databases">
        <authorList>
            <person name="Audoor S."/>
            <person name="Bilcke G."/>
        </authorList>
    </citation>
    <scope>NUCLEOTIDE SEQUENCE</scope>
</reference>
<feature type="domain" description="EF-hand" evidence="4">
    <location>
        <begin position="669"/>
        <end position="704"/>
    </location>
</feature>
<gene>
    <name evidence="5" type="ORF">CYCCA115_LOCUS23135</name>
</gene>
<evidence type="ECO:0000313" key="5">
    <source>
        <dbReference type="EMBL" id="CAJ1968215.1"/>
    </source>
</evidence>
<keyword evidence="2" id="KW-1133">Transmembrane helix</keyword>
<dbReference type="Proteomes" id="UP001295423">
    <property type="component" value="Unassembled WGS sequence"/>
</dbReference>
<dbReference type="SMART" id="SM00054">
    <property type="entry name" value="EFh"/>
    <property type="match status" value="2"/>
</dbReference>
<dbReference type="Gene3D" id="1.10.238.10">
    <property type="entry name" value="EF-hand"/>
    <property type="match status" value="1"/>
</dbReference>
<keyword evidence="3" id="KW-0732">Signal</keyword>
<evidence type="ECO:0000256" key="1">
    <source>
        <dbReference type="ARBA" id="ARBA00022837"/>
    </source>
</evidence>
<dbReference type="GO" id="GO:0005509">
    <property type="term" value="F:calcium ion binding"/>
    <property type="evidence" value="ECO:0007669"/>
    <property type="project" value="InterPro"/>
</dbReference>
<dbReference type="PROSITE" id="PS00018">
    <property type="entry name" value="EF_HAND_1"/>
    <property type="match status" value="2"/>
</dbReference>
<dbReference type="Pfam" id="PF13499">
    <property type="entry name" value="EF-hand_7"/>
    <property type="match status" value="1"/>
</dbReference>
<feature type="domain" description="EF-hand" evidence="4">
    <location>
        <begin position="632"/>
        <end position="667"/>
    </location>
</feature>
<dbReference type="InterPro" id="IPR002048">
    <property type="entry name" value="EF_hand_dom"/>
</dbReference>
<protein>
    <recommendedName>
        <fullName evidence="4">EF-hand domain-containing protein</fullName>
    </recommendedName>
</protein>
<accession>A0AAD2GBD7</accession>
<keyword evidence="1" id="KW-0106">Calcium</keyword>
<evidence type="ECO:0000313" key="6">
    <source>
        <dbReference type="Proteomes" id="UP001295423"/>
    </source>
</evidence>
<feature type="signal peptide" evidence="3">
    <location>
        <begin position="1"/>
        <end position="21"/>
    </location>
</feature>
<evidence type="ECO:0000256" key="3">
    <source>
        <dbReference type="SAM" id="SignalP"/>
    </source>
</evidence>
<dbReference type="PROSITE" id="PS50222">
    <property type="entry name" value="EF_HAND_2"/>
    <property type="match status" value="2"/>
</dbReference>
<name>A0AAD2GBD7_9STRA</name>
<dbReference type="SUPFAM" id="SSF47473">
    <property type="entry name" value="EF-hand"/>
    <property type="match status" value="1"/>
</dbReference>
<keyword evidence="2" id="KW-0812">Transmembrane</keyword>
<dbReference type="AlphaFoldDB" id="A0AAD2GBD7"/>
<feature type="chain" id="PRO_5042244071" description="EF-hand domain-containing protein" evidence="3">
    <location>
        <begin position="22"/>
        <end position="706"/>
    </location>
</feature>